<evidence type="ECO:0000256" key="2">
    <source>
        <dbReference type="SAM" id="SignalP"/>
    </source>
</evidence>
<comment type="caution">
    <text evidence="3">The sequence shown here is derived from an EMBL/GenBank/DDBJ whole genome shotgun (WGS) entry which is preliminary data.</text>
</comment>
<reference evidence="5" key="1">
    <citation type="journal article" date="2017" name="Plant J.">
        <title>The pomegranate (Punica granatum L.) genome and the genomics of punicalagin biosynthesis.</title>
        <authorList>
            <person name="Qin G."/>
            <person name="Xu C."/>
            <person name="Ming R."/>
            <person name="Tang H."/>
            <person name="Guyot R."/>
            <person name="Kramer E.M."/>
            <person name="Hu Y."/>
            <person name="Yi X."/>
            <person name="Qi Y."/>
            <person name="Xu X."/>
            <person name="Gao Z."/>
            <person name="Pan H."/>
            <person name="Jian J."/>
            <person name="Tian Y."/>
            <person name="Yue Z."/>
            <person name="Xu Y."/>
        </authorList>
    </citation>
    <scope>NUCLEOTIDE SEQUENCE [LARGE SCALE GENOMIC DNA]</scope>
    <source>
        <strain evidence="5">cv. Dabenzi</strain>
    </source>
</reference>
<feature type="chain" id="PRO_5014071944" evidence="2">
    <location>
        <begin position="30"/>
        <end position="109"/>
    </location>
</feature>
<dbReference type="AlphaFoldDB" id="A0A218XCS3"/>
<evidence type="ECO:0000313" key="3">
    <source>
        <dbReference type="EMBL" id="OWM82747.1"/>
    </source>
</evidence>
<evidence type="ECO:0000313" key="6">
    <source>
        <dbReference type="Proteomes" id="UP000233551"/>
    </source>
</evidence>
<evidence type="ECO:0000313" key="5">
    <source>
        <dbReference type="Proteomes" id="UP000197138"/>
    </source>
</evidence>
<accession>A0A218XCS3</accession>
<dbReference type="EMBL" id="PGOL01000980">
    <property type="protein sequence ID" value="PKI62259.1"/>
    <property type="molecule type" value="Genomic_DNA"/>
</dbReference>
<dbReference type="EMBL" id="MTKT01001958">
    <property type="protein sequence ID" value="OWM82747.1"/>
    <property type="molecule type" value="Genomic_DNA"/>
</dbReference>
<gene>
    <name evidence="3" type="ORF">CDL15_Pgr008628</name>
    <name evidence="4" type="ORF">CRG98_017339</name>
</gene>
<dbReference type="Proteomes" id="UP000233551">
    <property type="component" value="Unassembled WGS sequence"/>
</dbReference>
<reference evidence="3" key="2">
    <citation type="submission" date="2017-06" db="EMBL/GenBank/DDBJ databases">
        <title>The pomegranate genome and the genomics of punicalagin biosynthesis.</title>
        <authorList>
            <person name="Xu C."/>
        </authorList>
    </citation>
    <scope>NUCLEOTIDE SEQUENCE [LARGE SCALE GENOMIC DNA]</scope>
    <source>
        <tissue evidence="3">Fresh leaf</tissue>
    </source>
</reference>
<evidence type="ECO:0000313" key="4">
    <source>
        <dbReference type="EMBL" id="PKI62259.1"/>
    </source>
</evidence>
<evidence type="ECO:0000256" key="1">
    <source>
        <dbReference type="SAM" id="MobiDB-lite"/>
    </source>
</evidence>
<feature type="region of interest" description="Disordered" evidence="1">
    <location>
        <begin position="44"/>
        <end position="97"/>
    </location>
</feature>
<protein>
    <submittedName>
        <fullName evidence="3">Uncharacterized protein</fullName>
    </submittedName>
</protein>
<sequence>MMKMSRVAIFGLGALLLGSLLMEASITEGMGYNTFVRDSVLYSGESPTLSPNPREEAHIQGAGNPATEAVEESREDSSYEVIQSAPKPAPATSKHAPPVIETEVIVLGH</sequence>
<organism evidence="3 5">
    <name type="scientific">Punica granatum</name>
    <name type="common">Pomegranate</name>
    <dbReference type="NCBI Taxonomy" id="22663"/>
    <lineage>
        <taxon>Eukaryota</taxon>
        <taxon>Viridiplantae</taxon>
        <taxon>Streptophyta</taxon>
        <taxon>Embryophyta</taxon>
        <taxon>Tracheophyta</taxon>
        <taxon>Spermatophyta</taxon>
        <taxon>Magnoliopsida</taxon>
        <taxon>eudicotyledons</taxon>
        <taxon>Gunneridae</taxon>
        <taxon>Pentapetalae</taxon>
        <taxon>rosids</taxon>
        <taxon>malvids</taxon>
        <taxon>Myrtales</taxon>
        <taxon>Lythraceae</taxon>
        <taxon>Punica</taxon>
    </lineage>
</organism>
<reference evidence="4 6" key="3">
    <citation type="submission" date="2017-11" db="EMBL/GenBank/DDBJ databases">
        <title>De-novo sequencing of pomegranate (Punica granatum L.) genome.</title>
        <authorList>
            <person name="Akparov Z."/>
            <person name="Amiraslanov A."/>
            <person name="Hajiyeva S."/>
            <person name="Abbasov M."/>
            <person name="Kaur K."/>
            <person name="Hamwieh A."/>
            <person name="Solovyev V."/>
            <person name="Salamov A."/>
            <person name="Braich B."/>
            <person name="Kosarev P."/>
            <person name="Mahmoud A."/>
            <person name="Hajiyev E."/>
            <person name="Babayeva S."/>
            <person name="Izzatullayeva V."/>
            <person name="Mammadov A."/>
            <person name="Mammadov A."/>
            <person name="Sharifova S."/>
            <person name="Ojaghi J."/>
            <person name="Eynullazada K."/>
            <person name="Bayramov B."/>
            <person name="Abdulazimova A."/>
            <person name="Shahmuradov I."/>
        </authorList>
    </citation>
    <scope>NUCLEOTIDE SEQUENCE [LARGE SCALE GENOMIC DNA]</scope>
    <source>
        <strain evidence="4">AG2017</strain>
        <strain evidence="6">cv. AG2017</strain>
        <tissue evidence="4">Leaf</tissue>
    </source>
</reference>
<keyword evidence="2" id="KW-0732">Signal</keyword>
<feature type="signal peptide" evidence="2">
    <location>
        <begin position="1"/>
        <end position="29"/>
    </location>
</feature>
<name>A0A218XCS3_PUNGR</name>
<keyword evidence="6" id="KW-1185">Reference proteome</keyword>
<dbReference type="Proteomes" id="UP000197138">
    <property type="component" value="Unassembled WGS sequence"/>
</dbReference>
<proteinExistence type="predicted"/>